<dbReference type="AlphaFoldDB" id="A0A4Y2D529"/>
<dbReference type="Proteomes" id="UP000499080">
    <property type="component" value="Unassembled WGS sequence"/>
</dbReference>
<keyword evidence="3" id="KW-1185">Reference proteome</keyword>
<dbReference type="EMBL" id="BGPR01165565">
    <property type="protein sequence ID" value="GBM11882.1"/>
    <property type="molecule type" value="Genomic_DNA"/>
</dbReference>
<protein>
    <submittedName>
        <fullName evidence="2">Uncharacterized protein</fullName>
    </submittedName>
</protein>
<reference evidence="2 3" key="1">
    <citation type="journal article" date="2019" name="Sci. Rep.">
        <title>Orb-weaving spider Araneus ventricosus genome elucidates the spidroin gene catalogue.</title>
        <authorList>
            <person name="Kono N."/>
            <person name="Nakamura H."/>
            <person name="Ohtoshi R."/>
            <person name="Moran D.A.P."/>
            <person name="Shinohara A."/>
            <person name="Yoshida Y."/>
            <person name="Fujiwara M."/>
            <person name="Mori M."/>
            <person name="Tomita M."/>
            <person name="Arakawa K."/>
        </authorList>
    </citation>
    <scope>NUCLEOTIDE SEQUENCE [LARGE SCALE GENOMIC DNA]</scope>
</reference>
<dbReference type="EMBL" id="BGPR01165562">
    <property type="protein sequence ID" value="GBM11854.1"/>
    <property type="molecule type" value="Genomic_DNA"/>
</dbReference>
<name>A0A4Y2D529_ARAVE</name>
<organism evidence="2 3">
    <name type="scientific">Araneus ventricosus</name>
    <name type="common">Orbweaver spider</name>
    <name type="synonym">Epeira ventricosa</name>
    <dbReference type="NCBI Taxonomy" id="182803"/>
    <lineage>
        <taxon>Eukaryota</taxon>
        <taxon>Metazoa</taxon>
        <taxon>Ecdysozoa</taxon>
        <taxon>Arthropoda</taxon>
        <taxon>Chelicerata</taxon>
        <taxon>Arachnida</taxon>
        <taxon>Araneae</taxon>
        <taxon>Araneomorphae</taxon>
        <taxon>Entelegynae</taxon>
        <taxon>Araneoidea</taxon>
        <taxon>Araneidae</taxon>
        <taxon>Araneus</taxon>
    </lineage>
</organism>
<evidence type="ECO:0000313" key="3">
    <source>
        <dbReference type="Proteomes" id="UP000499080"/>
    </source>
</evidence>
<comment type="caution">
    <text evidence="2">The sequence shown here is derived from an EMBL/GenBank/DDBJ whole genome shotgun (WGS) entry which is preliminary data.</text>
</comment>
<proteinExistence type="predicted"/>
<evidence type="ECO:0000313" key="2">
    <source>
        <dbReference type="EMBL" id="GBM11882.1"/>
    </source>
</evidence>
<sequence length="117" mass="13192">MSSVGWGSTGVTGICLKCDEGLWVGSEDGFEYNKVYSVVFRCFFNWNFFHDAGYFVFGKGFFSGCYVLRLVLEGIRDLWVEILKNSVCEGLGVAFFRLNHNLEQVCWGEGLSLTMAL</sequence>
<evidence type="ECO:0000313" key="1">
    <source>
        <dbReference type="EMBL" id="GBM11854.1"/>
    </source>
</evidence>
<accession>A0A4Y2D529</accession>
<gene>
    <name evidence="1" type="ORF">AVEN_143050_1</name>
    <name evidence="2" type="ORF">AVEN_178786_1</name>
</gene>